<dbReference type="EMBL" id="VLLC01000032">
    <property type="protein sequence ID" value="TWI66032.1"/>
    <property type="molecule type" value="Genomic_DNA"/>
</dbReference>
<protein>
    <submittedName>
        <fullName evidence="1">Uncharacterized protein</fullName>
    </submittedName>
</protein>
<sequence>MDAFETGLAPEVLASFFSGMEALYARMDTAYADVAKSAGFSCTGCVDSCCNTRFYHYTLVEVLYLLKGFSMLGEGERSAMEERALALCEAMKAHDAGGEEGLFRGLCPLNVDGLCRVYAHRPMICRLHGVPWKMMGRGGEVKGPGCEFFGDGEGVLLDRTPLYRSLALLEQDLRKKSGYDGRIRLSIADMLTLPMPDVGGEGEV</sequence>
<accession>A0A562RAF4</accession>
<organism evidence="1 2">
    <name type="scientific">Desulfobotulus alkaliphilus</name>
    <dbReference type="NCBI Taxonomy" id="622671"/>
    <lineage>
        <taxon>Bacteria</taxon>
        <taxon>Pseudomonadati</taxon>
        <taxon>Thermodesulfobacteriota</taxon>
        <taxon>Desulfobacteria</taxon>
        <taxon>Desulfobacterales</taxon>
        <taxon>Desulfobacteraceae</taxon>
        <taxon>Desulfobotulus</taxon>
    </lineage>
</organism>
<evidence type="ECO:0000313" key="1">
    <source>
        <dbReference type="EMBL" id="TWI66032.1"/>
    </source>
</evidence>
<dbReference type="RefSeq" id="WP_144686391.1">
    <property type="nucleotide sequence ID" value="NZ_VLLC01000032.1"/>
</dbReference>
<evidence type="ECO:0000313" key="2">
    <source>
        <dbReference type="Proteomes" id="UP000318307"/>
    </source>
</evidence>
<proteinExistence type="predicted"/>
<dbReference type="AlphaFoldDB" id="A0A562RAF4"/>
<name>A0A562RAF4_9BACT</name>
<gene>
    <name evidence="1" type="ORF">LZ24_02943</name>
</gene>
<comment type="caution">
    <text evidence="1">The sequence shown here is derived from an EMBL/GenBank/DDBJ whole genome shotgun (WGS) entry which is preliminary data.</text>
</comment>
<dbReference type="OrthoDB" id="5430968at2"/>
<reference evidence="1 2" key="1">
    <citation type="submission" date="2019-07" db="EMBL/GenBank/DDBJ databases">
        <title>Genome sequencing of 100 strains of the haloalkaliphilic chemolithoautotrophic sulfur-oxidizing bacterium Thioalkalivibrio.</title>
        <authorList>
            <person name="Muyzer G."/>
        </authorList>
    </citation>
    <scope>NUCLEOTIDE SEQUENCE [LARGE SCALE GENOMIC DNA]</scope>
    <source>
        <strain evidence="1 2">ASO4-4</strain>
    </source>
</reference>
<keyword evidence="2" id="KW-1185">Reference proteome</keyword>
<dbReference type="Proteomes" id="UP000318307">
    <property type="component" value="Unassembled WGS sequence"/>
</dbReference>